<keyword evidence="4" id="KW-0456">Lyase</keyword>
<dbReference type="GO" id="GO:0046872">
    <property type="term" value="F:metal ion binding"/>
    <property type="evidence" value="ECO:0007669"/>
    <property type="project" value="UniProtKB-KW"/>
</dbReference>
<dbReference type="SUPFAM" id="SSF54593">
    <property type="entry name" value="Glyoxalase/Bleomycin resistance protein/Dihydroxybiphenyl dioxygenase"/>
    <property type="match status" value="1"/>
</dbReference>
<dbReference type="InterPro" id="IPR004360">
    <property type="entry name" value="Glyas_Fos-R_dOase_dom"/>
</dbReference>
<dbReference type="Gene3D" id="3.10.180.10">
    <property type="entry name" value="2,3-Dihydroxybiphenyl 1,2-Dioxygenase, domain 1"/>
    <property type="match status" value="2"/>
</dbReference>
<evidence type="ECO:0000256" key="2">
    <source>
        <dbReference type="SAM" id="MobiDB-lite"/>
    </source>
</evidence>
<dbReference type="Proteomes" id="UP000295388">
    <property type="component" value="Unassembled WGS sequence"/>
</dbReference>
<comment type="caution">
    <text evidence="4">The sequence shown here is derived from an EMBL/GenBank/DDBJ whole genome shotgun (WGS) entry which is preliminary data.</text>
</comment>
<dbReference type="OrthoDB" id="9798430at2"/>
<sequence>MMASVIYELNHVGGRIRDLDASLAFYTETIGAEVVDRLFMSSSRVDRVHVQLATGLVELLHSQAADPEATYGLNHVAFMTDDLDGDYARLINAGYAELSAPRIARSGQGRLAFLADPNGTRIELLQRSEDFRVPPITSGPVRRLSFVALVAPDLEAAIEFYGGHLGMQRWTPDRPDDAVYFRMGDDTLKLCPSLPSATTLVDHLGLEMPAPREDAHDPDGNRLPSSPRQARRRSGP</sequence>
<gene>
    <name evidence="4" type="ORF">EV643_12934</name>
</gene>
<dbReference type="CDD" id="cd06587">
    <property type="entry name" value="VOC"/>
    <property type="match status" value="1"/>
</dbReference>
<keyword evidence="4" id="KW-0560">Oxidoreductase</keyword>
<dbReference type="PANTHER" id="PTHR43048:SF3">
    <property type="entry name" value="METHYLMALONYL-COA EPIMERASE, MITOCHONDRIAL"/>
    <property type="match status" value="1"/>
</dbReference>
<dbReference type="Pfam" id="PF00903">
    <property type="entry name" value="Glyoxalase"/>
    <property type="match status" value="1"/>
</dbReference>
<feature type="domain" description="VOC" evidence="3">
    <location>
        <begin position="8"/>
        <end position="127"/>
    </location>
</feature>
<dbReference type="RefSeq" id="WP_133805047.1">
    <property type="nucleotide sequence ID" value="NZ_SNWQ01000029.1"/>
</dbReference>
<evidence type="ECO:0000313" key="4">
    <source>
        <dbReference type="EMBL" id="TDO33936.1"/>
    </source>
</evidence>
<keyword evidence="1" id="KW-0479">Metal-binding</keyword>
<dbReference type="GO" id="GO:0016829">
    <property type="term" value="F:lyase activity"/>
    <property type="evidence" value="ECO:0007669"/>
    <property type="project" value="UniProtKB-KW"/>
</dbReference>
<dbReference type="PROSITE" id="PS51819">
    <property type="entry name" value="VOC"/>
    <property type="match status" value="1"/>
</dbReference>
<dbReference type="InterPro" id="IPR037523">
    <property type="entry name" value="VOC_core"/>
</dbReference>
<proteinExistence type="predicted"/>
<dbReference type="PANTHER" id="PTHR43048">
    <property type="entry name" value="METHYLMALONYL-COA EPIMERASE"/>
    <property type="match status" value="1"/>
</dbReference>
<accession>A0A4R6JH21</accession>
<evidence type="ECO:0000256" key="1">
    <source>
        <dbReference type="ARBA" id="ARBA00022723"/>
    </source>
</evidence>
<organism evidence="4 5">
    <name type="scientific">Kribbella caucasensis</name>
    <dbReference type="NCBI Taxonomy" id="2512215"/>
    <lineage>
        <taxon>Bacteria</taxon>
        <taxon>Bacillati</taxon>
        <taxon>Actinomycetota</taxon>
        <taxon>Actinomycetes</taxon>
        <taxon>Propionibacteriales</taxon>
        <taxon>Kribbellaceae</taxon>
        <taxon>Kribbella</taxon>
    </lineage>
</organism>
<dbReference type="GO" id="GO:0051213">
    <property type="term" value="F:dioxygenase activity"/>
    <property type="evidence" value="ECO:0007669"/>
    <property type="project" value="UniProtKB-KW"/>
</dbReference>
<reference evidence="4 5" key="1">
    <citation type="submission" date="2019-03" db="EMBL/GenBank/DDBJ databases">
        <title>Genomic Encyclopedia of Type Strains, Phase III (KMG-III): the genomes of soil and plant-associated and newly described type strains.</title>
        <authorList>
            <person name="Whitman W."/>
        </authorList>
    </citation>
    <scope>NUCLEOTIDE SEQUENCE [LARGE SCALE GENOMIC DNA]</scope>
    <source>
        <strain evidence="4 5">VKM Ac-2527</strain>
    </source>
</reference>
<evidence type="ECO:0000259" key="3">
    <source>
        <dbReference type="PROSITE" id="PS51819"/>
    </source>
</evidence>
<dbReference type="EMBL" id="SNWQ01000029">
    <property type="protein sequence ID" value="TDO33936.1"/>
    <property type="molecule type" value="Genomic_DNA"/>
</dbReference>
<evidence type="ECO:0000313" key="5">
    <source>
        <dbReference type="Proteomes" id="UP000295388"/>
    </source>
</evidence>
<dbReference type="GO" id="GO:0004493">
    <property type="term" value="F:methylmalonyl-CoA epimerase activity"/>
    <property type="evidence" value="ECO:0007669"/>
    <property type="project" value="TreeGrafter"/>
</dbReference>
<protein>
    <submittedName>
        <fullName evidence="4">Catechol 2,3-dioxygenase-like lactoylglutathione lyase family enzyme</fullName>
    </submittedName>
</protein>
<keyword evidence="5" id="KW-1185">Reference proteome</keyword>
<dbReference type="InterPro" id="IPR029068">
    <property type="entry name" value="Glyas_Bleomycin-R_OHBP_Dase"/>
</dbReference>
<dbReference type="AlphaFoldDB" id="A0A4R6JH21"/>
<name>A0A4R6JH21_9ACTN</name>
<keyword evidence="4" id="KW-0223">Dioxygenase</keyword>
<dbReference type="GO" id="GO:0046491">
    <property type="term" value="P:L-methylmalonyl-CoA metabolic process"/>
    <property type="evidence" value="ECO:0007669"/>
    <property type="project" value="TreeGrafter"/>
</dbReference>
<feature type="compositionally biased region" description="Basic and acidic residues" evidence="2">
    <location>
        <begin position="210"/>
        <end position="220"/>
    </location>
</feature>
<feature type="region of interest" description="Disordered" evidence="2">
    <location>
        <begin position="209"/>
        <end position="236"/>
    </location>
</feature>
<dbReference type="InterPro" id="IPR051785">
    <property type="entry name" value="MMCE/EMCE_epimerase"/>
</dbReference>